<dbReference type="GO" id="GO:0006310">
    <property type="term" value="P:DNA recombination"/>
    <property type="evidence" value="ECO:0007669"/>
    <property type="project" value="UniProtKB-KW"/>
</dbReference>
<reference evidence="9 10" key="1">
    <citation type="submission" date="2021-10" db="EMBL/GenBank/DDBJ databases">
        <title>Anaerobic single-cell dispensing facilitates the cultivation of human gut bacteria.</title>
        <authorList>
            <person name="Afrizal A."/>
        </authorList>
    </citation>
    <scope>NUCLEOTIDE SEQUENCE [LARGE SCALE GENOMIC DNA]</scope>
    <source>
        <strain evidence="9 10">CLA-AA-H232</strain>
    </source>
</reference>
<gene>
    <name evidence="9" type="ORF">LKE05_11365</name>
</gene>
<evidence type="ECO:0000256" key="5">
    <source>
        <dbReference type="ARBA" id="ARBA00023172"/>
    </source>
</evidence>
<dbReference type="PANTHER" id="PTHR30349">
    <property type="entry name" value="PHAGE INTEGRASE-RELATED"/>
    <property type="match status" value="1"/>
</dbReference>
<comment type="similarity">
    <text evidence="2">Belongs to the 'phage' integrase family.</text>
</comment>
<dbReference type="Gene3D" id="1.10.150.130">
    <property type="match status" value="1"/>
</dbReference>
<dbReference type="PROSITE" id="PS51898">
    <property type="entry name" value="TYR_RECOMBINASE"/>
    <property type="match status" value="1"/>
</dbReference>
<keyword evidence="3" id="KW-0229">DNA integration</keyword>
<dbReference type="Proteomes" id="UP001198242">
    <property type="component" value="Unassembled WGS sequence"/>
</dbReference>
<dbReference type="InterPro" id="IPR050090">
    <property type="entry name" value="Tyrosine_recombinase_XerCD"/>
</dbReference>
<dbReference type="GO" id="GO:0015074">
    <property type="term" value="P:DNA integration"/>
    <property type="evidence" value="ECO:0007669"/>
    <property type="project" value="UniProtKB-KW"/>
</dbReference>
<evidence type="ECO:0000256" key="4">
    <source>
        <dbReference type="ARBA" id="ARBA00023125"/>
    </source>
</evidence>
<comment type="caution">
    <text evidence="9">The sequence shown here is derived from an EMBL/GenBank/DDBJ whole genome shotgun (WGS) entry which is preliminary data.</text>
</comment>
<accession>A0AAE3E0J8</accession>
<dbReference type="InterPro" id="IPR010998">
    <property type="entry name" value="Integrase_recombinase_N"/>
</dbReference>
<evidence type="ECO:0000313" key="9">
    <source>
        <dbReference type="EMBL" id="MCC2211383.1"/>
    </source>
</evidence>
<dbReference type="AlphaFoldDB" id="A0AAE3E0J8"/>
<keyword evidence="5" id="KW-0233">DNA recombination</keyword>
<evidence type="ECO:0000259" key="8">
    <source>
        <dbReference type="PROSITE" id="PS51900"/>
    </source>
</evidence>
<comment type="function">
    <text evidence="1">Site-specific tyrosine recombinase, which acts by catalyzing the cutting and rejoining of the recombining DNA molecules.</text>
</comment>
<dbReference type="EMBL" id="JAJEQM010000016">
    <property type="protein sequence ID" value="MCC2211383.1"/>
    <property type="molecule type" value="Genomic_DNA"/>
</dbReference>
<feature type="domain" description="Core-binding (CB)" evidence="8">
    <location>
        <begin position="2"/>
        <end position="81"/>
    </location>
</feature>
<dbReference type="RefSeq" id="WP_022230026.1">
    <property type="nucleotide sequence ID" value="NZ_JAJEQM010000016.1"/>
</dbReference>
<evidence type="ECO:0000256" key="3">
    <source>
        <dbReference type="ARBA" id="ARBA00022908"/>
    </source>
</evidence>
<evidence type="ECO:0000313" key="10">
    <source>
        <dbReference type="Proteomes" id="UP001198242"/>
    </source>
</evidence>
<dbReference type="Pfam" id="PF02899">
    <property type="entry name" value="Phage_int_SAM_1"/>
    <property type="match status" value="1"/>
</dbReference>
<feature type="domain" description="Tyr recombinase" evidence="7">
    <location>
        <begin position="103"/>
        <end position="293"/>
    </location>
</feature>
<dbReference type="PANTHER" id="PTHR30349:SF81">
    <property type="entry name" value="TYROSINE RECOMBINASE XERC"/>
    <property type="match status" value="1"/>
</dbReference>
<dbReference type="InterPro" id="IPR004107">
    <property type="entry name" value="Integrase_SAM-like_N"/>
</dbReference>
<evidence type="ECO:0000259" key="7">
    <source>
        <dbReference type="PROSITE" id="PS51898"/>
    </source>
</evidence>
<evidence type="ECO:0000256" key="6">
    <source>
        <dbReference type="PROSITE-ProRule" id="PRU01248"/>
    </source>
</evidence>
<keyword evidence="10" id="KW-1185">Reference proteome</keyword>
<dbReference type="GO" id="GO:0003677">
    <property type="term" value="F:DNA binding"/>
    <property type="evidence" value="ECO:0007669"/>
    <property type="project" value="UniProtKB-UniRule"/>
</dbReference>
<name>A0AAE3E0J8_9FIRM</name>
<dbReference type="InterPro" id="IPR002104">
    <property type="entry name" value="Integrase_catalytic"/>
</dbReference>
<keyword evidence="4 6" id="KW-0238">DNA-binding</keyword>
<dbReference type="InterPro" id="IPR011010">
    <property type="entry name" value="DNA_brk_join_enz"/>
</dbReference>
<proteinExistence type="inferred from homology"/>
<dbReference type="Gene3D" id="1.10.443.10">
    <property type="entry name" value="Intergrase catalytic core"/>
    <property type="match status" value="1"/>
</dbReference>
<evidence type="ECO:0000256" key="1">
    <source>
        <dbReference type="ARBA" id="ARBA00003283"/>
    </source>
</evidence>
<evidence type="ECO:0000256" key="2">
    <source>
        <dbReference type="ARBA" id="ARBA00008857"/>
    </source>
</evidence>
<sequence>MIEVKTEIKKYLKYCSLEKKLSKHTLKAYRIDLAQFIAFKPDISISKEDLTKYIQYLHKTYKPKTIKRKIATLKAFVHYLYYKDIIEFNPFDKIDTTFKEPLHLPHTIPENIIHQLLTASYQNILTAATTHQKLVSVRNTAIIELLFATGARISEICSLKINNIDFASKTVRIFGKGAKERILQIENRDVIAILMKYLILIDDSTQPNSYLFQNNRHNRISEQSVRTIIRNLEKQIAAPLHITPHMFRHSVATLLLEEDVDIRYIQRILGHSSITTTQIYTLVTSSKQREILRTKHPRNKIHITQ</sequence>
<dbReference type="InterPro" id="IPR044068">
    <property type="entry name" value="CB"/>
</dbReference>
<dbReference type="PROSITE" id="PS51900">
    <property type="entry name" value="CB"/>
    <property type="match status" value="1"/>
</dbReference>
<dbReference type="Pfam" id="PF00589">
    <property type="entry name" value="Phage_integrase"/>
    <property type="match status" value="1"/>
</dbReference>
<protein>
    <submittedName>
        <fullName evidence="9">Tyrosine-type recombinase/integrase</fullName>
    </submittedName>
</protein>
<dbReference type="InterPro" id="IPR013762">
    <property type="entry name" value="Integrase-like_cat_sf"/>
</dbReference>
<organism evidence="9 10">
    <name type="scientific">Hominilimicola fabiformis</name>
    <dbReference type="NCBI Taxonomy" id="2885356"/>
    <lineage>
        <taxon>Bacteria</taxon>
        <taxon>Bacillati</taxon>
        <taxon>Bacillota</taxon>
        <taxon>Clostridia</taxon>
        <taxon>Eubacteriales</taxon>
        <taxon>Oscillospiraceae</taxon>
        <taxon>Hominilimicola</taxon>
    </lineage>
</organism>
<dbReference type="SUPFAM" id="SSF56349">
    <property type="entry name" value="DNA breaking-rejoining enzymes"/>
    <property type="match status" value="1"/>
</dbReference>